<dbReference type="PROSITE" id="PS50110">
    <property type="entry name" value="RESPONSE_REGULATORY"/>
    <property type="match status" value="1"/>
</dbReference>
<accession>A0A5Q2MZQ6</accession>
<dbReference type="SMART" id="SM00448">
    <property type="entry name" value="REC"/>
    <property type="match status" value="1"/>
</dbReference>
<evidence type="ECO:0000256" key="3">
    <source>
        <dbReference type="ARBA" id="ARBA00024867"/>
    </source>
</evidence>
<dbReference type="Pfam" id="PF00072">
    <property type="entry name" value="Response_reg"/>
    <property type="match status" value="1"/>
</dbReference>
<evidence type="ECO:0000256" key="2">
    <source>
        <dbReference type="ARBA" id="ARBA00022553"/>
    </source>
</evidence>
<dbReference type="AlphaFoldDB" id="A0A5Q2MZQ6"/>
<evidence type="ECO:0000256" key="4">
    <source>
        <dbReference type="PROSITE-ProRule" id="PRU00169"/>
    </source>
</evidence>
<dbReference type="CDD" id="cd17546">
    <property type="entry name" value="REC_hyHK_CKI1_RcsC-like"/>
    <property type="match status" value="1"/>
</dbReference>
<evidence type="ECO:0000259" key="5">
    <source>
        <dbReference type="PROSITE" id="PS50110"/>
    </source>
</evidence>
<feature type="domain" description="Response regulatory" evidence="5">
    <location>
        <begin position="12"/>
        <end position="130"/>
    </location>
</feature>
<dbReference type="RefSeq" id="WP_153724416.1">
    <property type="nucleotide sequence ID" value="NZ_CP045875.1"/>
</dbReference>
<dbReference type="PANTHER" id="PTHR43719">
    <property type="entry name" value="TWO-COMPONENT HISTIDINE KINASE"/>
    <property type="match status" value="1"/>
</dbReference>
<evidence type="ECO:0000256" key="1">
    <source>
        <dbReference type="ARBA" id="ARBA00018672"/>
    </source>
</evidence>
<dbReference type="EMBL" id="CP045875">
    <property type="protein sequence ID" value="QGG46933.1"/>
    <property type="molecule type" value="Genomic_DNA"/>
</dbReference>
<sequence>MMDRWYDQKEESILIAEDSPVQQLFFQRQLNKLGYFNLTVVVNGYEALQKAKINRFSIIFMDCEMPILDGFDATKEIRAYEAGLGRYTPIIAISGHDLEQSRKCIELGMDDCLIKPIRTEDLQAILVKHLA</sequence>
<keyword evidence="2 4" id="KW-0597">Phosphoprotein</keyword>
<comment type="function">
    <text evidence="3">May play the central regulatory role in sporulation. It may be an element of the effector pathway responsible for the activation of sporulation genes in response to nutritional stress. Spo0A may act in concert with spo0H (a sigma factor) to control the expression of some genes that are critical to the sporulation process.</text>
</comment>
<dbReference type="Gene3D" id="3.40.50.2300">
    <property type="match status" value="1"/>
</dbReference>
<dbReference type="InterPro" id="IPR011006">
    <property type="entry name" value="CheY-like_superfamily"/>
</dbReference>
<name>A0A5Q2MZQ6_9FIRM</name>
<dbReference type="KEGG" id="hcv:FTV88_0756"/>
<dbReference type="Proteomes" id="UP000366051">
    <property type="component" value="Chromosome"/>
</dbReference>
<dbReference type="InterPro" id="IPR001789">
    <property type="entry name" value="Sig_transdc_resp-reg_receiver"/>
</dbReference>
<gene>
    <name evidence="6" type="ORF">FTV88_0756</name>
</gene>
<protein>
    <recommendedName>
        <fullName evidence="1">Stage 0 sporulation protein A homolog</fullName>
    </recommendedName>
</protein>
<dbReference type="GO" id="GO:0000160">
    <property type="term" value="P:phosphorelay signal transduction system"/>
    <property type="evidence" value="ECO:0007669"/>
    <property type="project" value="InterPro"/>
</dbReference>
<keyword evidence="7" id="KW-1185">Reference proteome</keyword>
<feature type="modified residue" description="4-aspartylphosphate" evidence="4">
    <location>
        <position position="62"/>
    </location>
</feature>
<dbReference type="SUPFAM" id="SSF52172">
    <property type="entry name" value="CheY-like"/>
    <property type="match status" value="1"/>
</dbReference>
<dbReference type="PANTHER" id="PTHR43719:SF28">
    <property type="entry name" value="PEROXIDE STRESS-ACTIVATED HISTIDINE KINASE MAK1-RELATED"/>
    <property type="match status" value="1"/>
</dbReference>
<organism evidence="6 7">
    <name type="scientific">Heliorestis convoluta</name>
    <dbReference type="NCBI Taxonomy" id="356322"/>
    <lineage>
        <taxon>Bacteria</taxon>
        <taxon>Bacillati</taxon>
        <taxon>Bacillota</taxon>
        <taxon>Clostridia</taxon>
        <taxon>Eubacteriales</taxon>
        <taxon>Heliobacteriaceae</taxon>
        <taxon>Heliorestis</taxon>
    </lineage>
</organism>
<reference evidence="7" key="1">
    <citation type="submission" date="2019-11" db="EMBL/GenBank/DDBJ databases">
        <title>Genome sequence of Heliorestis convoluta strain HH, an alkaliphilic and minimalistic phototrophic bacterium from a soda lake in Egypt.</title>
        <authorList>
            <person name="Dewey E.D."/>
            <person name="Stokes L.M."/>
            <person name="Burchell B.M."/>
            <person name="Shaffer K.N."/>
            <person name="Huntington A.M."/>
            <person name="Baker J.M."/>
            <person name="Nadendla S."/>
            <person name="Giglio M.G."/>
            <person name="Touchman J.W."/>
            <person name="Blankenship R.E."/>
            <person name="Madigan M.T."/>
            <person name="Sattley W.M."/>
        </authorList>
    </citation>
    <scope>NUCLEOTIDE SEQUENCE [LARGE SCALE GENOMIC DNA]</scope>
    <source>
        <strain evidence="7">HH</strain>
    </source>
</reference>
<proteinExistence type="predicted"/>
<evidence type="ECO:0000313" key="6">
    <source>
        <dbReference type="EMBL" id="QGG46933.1"/>
    </source>
</evidence>
<evidence type="ECO:0000313" key="7">
    <source>
        <dbReference type="Proteomes" id="UP000366051"/>
    </source>
</evidence>
<dbReference type="InterPro" id="IPR050956">
    <property type="entry name" value="2C_system_His_kinase"/>
</dbReference>
<dbReference type="OrthoDB" id="9790669at2"/>